<sequence length="168" mass="19022">MERRFNKKLLDPDEYINQIKEELIASGEISEDNFLEQEKNRIQDAFLPGETTFKDQSQPEEEDSLSSAEMAASYSGLTRIYYNLPGRNHKRLLLPIYKCEGDGKVVLAIIVDQKGFVLSVNVMKEESSADDYCLYDAAKTAALRSKFNASLSAPIRQKGTLTYHFVAQ</sequence>
<name>X1T791_9ZZZZ</name>
<protein>
    <recommendedName>
        <fullName evidence="2">TonB C-terminal domain-containing protein</fullName>
    </recommendedName>
</protein>
<dbReference type="EMBL" id="BARW01008774">
    <property type="protein sequence ID" value="GAI87251.1"/>
    <property type="molecule type" value="Genomic_DNA"/>
</dbReference>
<proteinExistence type="predicted"/>
<accession>X1T791</accession>
<comment type="caution">
    <text evidence="1">The sequence shown here is derived from an EMBL/GenBank/DDBJ whole genome shotgun (WGS) entry which is preliminary data.</text>
</comment>
<gene>
    <name evidence="1" type="ORF">S12H4_17870</name>
</gene>
<organism evidence="1">
    <name type="scientific">marine sediment metagenome</name>
    <dbReference type="NCBI Taxonomy" id="412755"/>
    <lineage>
        <taxon>unclassified sequences</taxon>
        <taxon>metagenomes</taxon>
        <taxon>ecological metagenomes</taxon>
    </lineage>
</organism>
<evidence type="ECO:0008006" key="2">
    <source>
        <dbReference type="Google" id="ProtNLM"/>
    </source>
</evidence>
<reference evidence="1" key="1">
    <citation type="journal article" date="2014" name="Front. Microbiol.">
        <title>High frequency of phylogenetically diverse reductive dehalogenase-homologous genes in deep subseafloor sedimentary metagenomes.</title>
        <authorList>
            <person name="Kawai M."/>
            <person name="Futagami T."/>
            <person name="Toyoda A."/>
            <person name="Takaki Y."/>
            <person name="Nishi S."/>
            <person name="Hori S."/>
            <person name="Arai W."/>
            <person name="Tsubouchi T."/>
            <person name="Morono Y."/>
            <person name="Uchiyama I."/>
            <person name="Ito T."/>
            <person name="Fujiyama A."/>
            <person name="Inagaki F."/>
            <person name="Takami H."/>
        </authorList>
    </citation>
    <scope>NUCLEOTIDE SEQUENCE</scope>
    <source>
        <strain evidence="1">Expedition CK06-06</strain>
    </source>
</reference>
<evidence type="ECO:0000313" key="1">
    <source>
        <dbReference type="EMBL" id="GAI87251.1"/>
    </source>
</evidence>
<dbReference type="AlphaFoldDB" id="X1T791"/>